<proteinExistence type="predicted"/>
<evidence type="ECO:0000259" key="1">
    <source>
        <dbReference type="Pfam" id="PF13456"/>
    </source>
</evidence>
<accession>A0A803MSY3</accession>
<evidence type="ECO:0000313" key="2">
    <source>
        <dbReference type="EnsemblPlants" id="AUR62034684-RA:cds"/>
    </source>
</evidence>
<dbReference type="PANTHER" id="PTHR47074:SF11">
    <property type="entry name" value="REVERSE TRANSCRIPTASE-LIKE PROTEIN"/>
    <property type="match status" value="1"/>
</dbReference>
<sequence length="136" mass="15106">MDAPPQGYYKLNTDVACFANGMIGMGGVVRDVGDVLVATCHKMRGSFGADISKVVAARHSLGIALDASFNRLILEYDNLKLIQHLKDERSDNTPFSLIVKDILHITHTCQHINFVHVELIMTRHTLARIMRKCVCG</sequence>
<feature type="domain" description="RNase H type-1" evidence="1">
    <location>
        <begin position="12"/>
        <end position="119"/>
    </location>
</feature>
<dbReference type="EnsemblPlants" id="AUR62034684-RA">
    <property type="protein sequence ID" value="AUR62034684-RA:cds"/>
    <property type="gene ID" value="AUR62034684"/>
</dbReference>
<dbReference type="Proteomes" id="UP000596660">
    <property type="component" value="Unplaced"/>
</dbReference>
<protein>
    <recommendedName>
        <fullName evidence="1">RNase H type-1 domain-containing protein</fullName>
    </recommendedName>
</protein>
<dbReference type="AlphaFoldDB" id="A0A803MSY3"/>
<name>A0A803MSY3_CHEQI</name>
<keyword evidence="3" id="KW-1185">Reference proteome</keyword>
<organism evidence="2 3">
    <name type="scientific">Chenopodium quinoa</name>
    <name type="common">Quinoa</name>
    <dbReference type="NCBI Taxonomy" id="63459"/>
    <lineage>
        <taxon>Eukaryota</taxon>
        <taxon>Viridiplantae</taxon>
        <taxon>Streptophyta</taxon>
        <taxon>Embryophyta</taxon>
        <taxon>Tracheophyta</taxon>
        <taxon>Spermatophyta</taxon>
        <taxon>Magnoliopsida</taxon>
        <taxon>eudicotyledons</taxon>
        <taxon>Gunneridae</taxon>
        <taxon>Pentapetalae</taxon>
        <taxon>Caryophyllales</taxon>
        <taxon>Chenopodiaceae</taxon>
        <taxon>Chenopodioideae</taxon>
        <taxon>Atripliceae</taxon>
        <taxon>Chenopodium</taxon>
    </lineage>
</organism>
<reference evidence="2" key="1">
    <citation type="journal article" date="2017" name="Nature">
        <title>The genome of Chenopodium quinoa.</title>
        <authorList>
            <person name="Jarvis D.E."/>
            <person name="Ho Y.S."/>
            <person name="Lightfoot D.J."/>
            <person name="Schmoeckel S.M."/>
            <person name="Li B."/>
            <person name="Borm T.J.A."/>
            <person name="Ohyanagi H."/>
            <person name="Mineta K."/>
            <person name="Michell C.T."/>
            <person name="Saber N."/>
            <person name="Kharbatia N.M."/>
            <person name="Rupper R.R."/>
            <person name="Sharp A.R."/>
            <person name="Dally N."/>
            <person name="Boughton B.A."/>
            <person name="Woo Y.H."/>
            <person name="Gao G."/>
            <person name="Schijlen E.G.W.M."/>
            <person name="Guo X."/>
            <person name="Momin A.A."/>
            <person name="Negrao S."/>
            <person name="Al-Babili S."/>
            <person name="Gehring C."/>
            <person name="Roessner U."/>
            <person name="Jung C."/>
            <person name="Murphy K."/>
            <person name="Arold S.T."/>
            <person name="Gojobori T."/>
            <person name="van der Linden C.G."/>
            <person name="van Loo E.N."/>
            <person name="Jellen E.N."/>
            <person name="Maughan P.J."/>
            <person name="Tester M."/>
        </authorList>
    </citation>
    <scope>NUCLEOTIDE SEQUENCE [LARGE SCALE GENOMIC DNA]</scope>
    <source>
        <strain evidence="2">cv. PI 614886</strain>
    </source>
</reference>
<reference evidence="2" key="2">
    <citation type="submission" date="2021-03" db="UniProtKB">
        <authorList>
            <consortium name="EnsemblPlants"/>
        </authorList>
    </citation>
    <scope>IDENTIFICATION</scope>
</reference>
<dbReference type="Gramene" id="AUR62034684-RA">
    <property type="protein sequence ID" value="AUR62034684-RA:cds"/>
    <property type="gene ID" value="AUR62034684"/>
</dbReference>
<dbReference type="InterPro" id="IPR002156">
    <property type="entry name" value="RNaseH_domain"/>
</dbReference>
<dbReference type="Pfam" id="PF13456">
    <property type="entry name" value="RVT_3"/>
    <property type="match status" value="1"/>
</dbReference>
<dbReference type="GO" id="GO:0003676">
    <property type="term" value="F:nucleic acid binding"/>
    <property type="evidence" value="ECO:0007669"/>
    <property type="project" value="InterPro"/>
</dbReference>
<evidence type="ECO:0000313" key="3">
    <source>
        <dbReference type="Proteomes" id="UP000596660"/>
    </source>
</evidence>
<dbReference type="PANTHER" id="PTHR47074">
    <property type="entry name" value="BNAC02G40300D PROTEIN"/>
    <property type="match status" value="1"/>
</dbReference>
<dbReference type="InterPro" id="IPR052929">
    <property type="entry name" value="RNase_H-like_EbsB-rel"/>
</dbReference>
<dbReference type="GO" id="GO:0004523">
    <property type="term" value="F:RNA-DNA hybrid ribonuclease activity"/>
    <property type="evidence" value="ECO:0007669"/>
    <property type="project" value="InterPro"/>
</dbReference>
<dbReference type="SMR" id="A0A803MSY3"/>